<comment type="caution">
    <text evidence="1">The sequence shown here is derived from an EMBL/GenBank/DDBJ whole genome shotgun (WGS) entry which is preliminary data.</text>
</comment>
<protein>
    <recommendedName>
        <fullName evidence="3">MULE transposase domain-containing protein</fullName>
    </recommendedName>
</protein>
<dbReference type="EMBL" id="WTPW01000029">
    <property type="protein sequence ID" value="KAF0557220.1"/>
    <property type="molecule type" value="Genomic_DNA"/>
</dbReference>
<evidence type="ECO:0000313" key="1">
    <source>
        <dbReference type="EMBL" id="KAF0557220.1"/>
    </source>
</evidence>
<proteinExistence type="predicted"/>
<evidence type="ECO:0000313" key="2">
    <source>
        <dbReference type="Proteomes" id="UP000439903"/>
    </source>
</evidence>
<reference evidence="1 2" key="1">
    <citation type="journal article" date="2019" name="Environ. Microbiol.">
        <title>At the nexus of three kingdoms: the genome of the mycorrhizal fungus Gigaspora margarita provides insights into plant, endobacterial and fungal interactions.</title>
        <authorList>
            <person name="Venice F."/>
            <person name="Ghignone S."/>
            <person name="Salvioli di Fossalunga A."/>
            <person name="Amselem J."/>
            <person name="Novero M."/>
            <person name="Xianan X."/>
            <person name="Sedzielewska Toro K."/>
            <person name="Morin E."/>
            <person name="Lipzen A."/>
            <person name="Grigoriev I.V."/>
            <person name="Henrissat B."/>
            <person name="Martin F.M."/>
            <person name="Bonfante P."/>
        </authorList>
    </citation>
    <scope>NUCLEOTIDE SEQUENCE [LARGE SCALE GENOMIC DNA]</scope>
    <source>
        <strain evidence="1 2">BEG34</strain>
    </source>
</reference>
<organism evidence="1 2">
    <name type="scientific">Gigaspora margarita</name>
    <dbReference type="NCBI Taxonomy" id="4874"/>
    <lineage>
        <taxon>Eukaryota</taxon>
        <taxon>Fungi</taxon>
        <taxon>Fungi incertae sedis</taxon>
        <taxon>Mucoromycota</taxon>
        <taxon>Glomeromycotina</taxon>
        <taxon>Glomeromycetes</taxon>
        <taxon>Diversisporales</taxon>
        <taxon>Gigasporaceae</taxon>
        <taxon>Gigaspora</taxon>
    </lineage>
</organism>
<dbReference type="OrthoDB" id="93990at2759"/>
<sequence length="140" mass="16064">MLSEQARQTSESPAQIIQTAITNNSQNIYPYLSLYNAIQQTIQRVYHLDLPIEPLTLDSFVIPDHMKQTLKGSEFLISDTTVNQSRILIFTTANNIRHLNRSPYWIMGCIGGNKNSRIMPFVFSLMTKNPWNLIEGCFKI</sequence>
<keyword evidence="2" id="KW-1185">Reference proteome</keyword>
<name>A0A8H4EV02_GIGMA</name>
<accession>A0A8H4EV02</accession>
<gene>
    <name evidence="1" type="ORF">F8M41_013747</name>
</gene>
<dbReference type="AlphaFoldDB" id="A0A8H4EV02"/>
<dbReference type="Proteomes" id="UP000439903">
    <property type="component" value="Unassembled WGS sequence"/>
</dbReference>
<evidence type="ECO:0008006" key="3">
    <source>
        <dbReference type="Google" id="ProtNLM"/>
    </source>
</evidence>